<dbReference type="Proteomes" id="UP000030832">
    <property type="component" value="Unassembled WGS sequence"/>
</dbReference>
<feature type="binding site" evidence="7">
    <location>
        <position position="206"/>
    </location>
    <ligand>
        <name>Mg(2+)</name>
        <dbReference type="ChEBI" id="CHEBI:18420"/>
    </ligand>
</feature>
<feature type="binding site" evidence="7">
    <location>
        <position position="12"/>
    </location>
    <ligand>
        <name>Mg(2+)</name>
        <dbReference type="ChEBI" id="CHEBI:18420"/>
    </ligand>
</feature>
<keyword evidence="4 7" id="KW-0460">Magnesium</keyword>
<evidence type="ECO:0000256" key="7">
    <source>
        <dbReference type="PIRSR" id="PIRSR000915-3"/>
    </source>
</evidence>
<dbReference type="EMBL" id="JRJU01000004">
    <property type="protein sequence ID" value="KHF41112.1"/>
    <property type="molecule type" value="Genomic_DNA"/>
</dbReference>
<dbReference type="GO" id="GO:0005737">
    <property type="term" value="C:cytoplasm"/>
    <property type="evidence" value="ECO:0007669"/>
    <property type="project" value="TreeGrafter"/>
</dbReference>
<dbReference type="FunFam" id="3.40.50.1000:FF:000053">
    <property type="entry name" value="TIGR01457 family HAD hydrolase"/>
    <property type="match status" value="1"/>
</dbReference>
<name>A0A0B0IJN9_9BACI</name>
<keyword evidence="9" id="KW-1185">Reference proteome</keyword>
<dbReference type="Pfam" id="PF13242">
    <property type="entry name" value="Hydrolase_like"/>
    <property type="match status" value="1"/>
</dbReference>
<feature type="active site" description="Nucleophile" evidence="5">
    <location>
        <position position="10"/>
    </location>
</feature>
<keyword evidence="2 7" id="KW-0479">Metal-binding</keyword>
<dbReference type="RefSeq" id="WP_034626607.1">
    <property type="nucleotide sequence ID" value="NZ_JRJU01000004.1"/>
</dbReference>
<evidence type="ECO:0000313" key="9">
    <source>
        <dbReference type="Proteomes" id="UP000030832"/>
    </source>
</evidence>
<comment type="caution">
    <text evidence="8">The sequence shown here is derived from an EMBL/GenBank/DDBJ whole genome shotgun (WGS) entry which is preliminary data.</text>
</comment>
<organism evidence="8 9">
    <name type="scientific">Halalkalibacter okhensis</name>
    <dbReference type="NCBI Taxonomy" id="333138"/>
    <lineage>
        <taxon>Bacteria</taxon>
        <taxon>Bacillati</taxon>
        <taxon>Bacillota</taxon>
        <taxon>Bacilli</taxon>
        <taxon>Bacillales</taxon>
        <taxon>Bacillaceae</taxon>
        <taxon>Halalkalibacter</taxon>
    </lineage>
</organism>
<dbReference type="PIRSF" id="PIRSF000915">
    <property type="entry name" value="PGP-type_phosphatase"/>
    <property type="match status" value="1"/>
</dbReference>
<dbReference type="Pfam" id="PF13344">
    <property type="entry name" value="Hydrolase_6"/>
    <property type="match status" value="1"/>
</dbReference>
<dbReference type="InterPro" id="IPR006357">
    <property type="entry name" value="HAD-SF_hydro_IIA"/>
</dbReference>
<keyword evidence="3 8" id="KW-0378">Hydrolase</keyword>
<evidence type="ECO:0000256" key="4">
    <source>
        <dbReference type="ARBA" id="ARBA00022842"/>
    </source>
</evidence>
<feature type="binding site" evidence="6">
    <location>
        <position position="181"/>
    </location>
    <ligand>
        <name>substrate</name>
    </ligand>
</feature>
<evidence type="ECO:0000313" key="8">
    <source>
        <dbReference type="EMBL" id="KHF41112.1"/>
    </source>
</evidence>
<evidence type="ECO:0000256" key="5">
    <source>
        <dbReference type="PIRSR" id="PIRSR000915-1"/>
    </source>
</evidence>
<dbReference type="PANTHER" id="PTHR19288">
    <property type="entry name" value="4-NITROPHENYLPHOSPHATASE-RELATED"/>
    <property type="match status" value="1"/>
</dbReference>
<protein>
    <submittedName>
        <fullName evidence="8">HAD family hydrolase</fullName>
    </submittedName>
</protein>
<feature type="binding site" evidence="7">
    <location>
        <position position="10"/>
    </location>
    <ligand>
        <name>Mg(2+)</name>
        <dbReference type="ChEBI" id="CHEBI:18420"/>
    </ligand>
</feature>
<dbReference type="SFLD" id="SFLDG01129">
    <property type="entry name" value="C1.5:_HAD__Beta-PGM__Phosphata"/>
    <property type="match status" value="1"/>
</dbReference>
<evidence type="ECO:0000256" key="6">
    <source>
        <dbReference type="PIRSR" id="PIRSR000915-2"/>
    </source>
</evidence>
<dbReference type="GO" id="GO:0016791">
    <property type="term" value="F:phosphatase activity"/>
    <property type="evidence" value="ECO:0007669"/>
    <property type="project" value="TreeGrafter"/>
</dbReference>
<dbReference type="AlphaFoldDB" id="A0A0B0IJN9"/>
<gene>
    <name evidence="8" type="ORF">LQ50_04895</name>
</gene>
<comment type="cofactor">
    <cofactor evidence="7">
        <name>Mg(2+)</name>
        <dbReference type="ChEBI" id="CHEBI:18420"/>
    </cofactor>
    <text evidence="7">Divalent metal ions. Mg(2+) is the most effective.</text>
</comment>
<evidence type="ECO:0000256" key="2">
    <source>
        <dbReference type="ARBA" id="ARBA00022723"/>
    </source>
</evidence>
<dbReference type="NCBIfam" id="TIGR01460">
    <property type="entry name" value="HAD-SF-IIA"/>
    <property type="match status" value="1"/>
</dbReference>
<reference evidence="8 9" key="1">
    <citation type="submission" date="2014-09" db="EMBL/GenBank/DDBJ databases">
        <title>Genome sequencing and annotation of Bacillus Okhensis strain Kh10-101T.</title>
        <authorList>
            <person name="Prakash J.S."/>
        </authorList>
    </citation>
    <scope>NUCLEOTIDE SEQUENCE [LARGE SCALE GENOMIC DNA]</scope>
    <source>
        <strain evidence="9">Kh10-101T</strain>
    </source>
</reference>
<dbReference type="InterPro" id="IPR036412">
    <property type="entry name" value="HAD-like_sf"/>
</dbReference>
<dbReference type="CDD" id="cd07530">
    <property type="entry name" value="HAD_Pase_UmpH-like"/>
    <property type="match status" value="1"/>
</dbReference>
<dbReference type="GO" id="GO:0046872">
    <property type="term" value="F:metal ion binding"/>
    <property type="evidence" value="ECO:0007669"/>
    <property type="project" value="UniProtKB-KW"/>
</dbReference>
<dbReference type="SFLD" id="SFLDS00003">
    <property type="entry name" value="Haloacid_Dehalogenase"/>
    <property type="match status" value="1"/>
</dbReference>
<feature type="active site" description="Proton donor" evidence="5">
    <location>
        <position position="12"/>
    </location>
</feature>
<dbReference type="SUPFAM" id="SSF56784">
    <property type="entry name" value="HAD-like"/>
    <property type="match status" value="1"/>
</dbReference>
<dbReference type="STRING" id="333138.LQ50_04895"/>
<dbReference type="InterPro" id="IPR006354">
    <property type="entry name" value="HAD-SF_hydro_IIA_hyp1"/>
</dbReference>
<sequence>MKGYKGFLIDLDGTMYRGSEKIDEAVTFVKELENKGLPYLFVTNNSTKRPEQVAEHLREMDVPATAEHVFTTSMATATYISDLKKHARVCMIGEEGLKYALEEAGHEMVEEHADFVVMGLDRGITYEKLAVAALNIRAGATFIATNGDVALPTERGLLPGAGSLISVLSVTTGVTPKFIGKPESIIVEQALEVIGLTKDETIMIGDNYHTDILAGIRAGMDTLMVYTGVSTKEQIDALEDKPTHAIDTLSEWTFD</sequence>
<dbReference type="NCBIfam" id="TIGR01457">
    <property type="entry name" value="HAD-SF-IIA-hyp2"/>
    <property type="match status" value="1"/>
</dbReference>
<dbReference type="eggNOG" id="COG0647">
    <property type="taxonomic scope" value="Bacteria"/>
</dbReference>
<proteinExistence type="inferred from homology"/>
<dbReference type="OrthoDB" id="9810449at2"/>
<evidence type="ECO:0000256" key="3">
    <source>
        <dbReference type="ARBA" id="ARBA00022801"/>
    </source>
</evidence>
<dbReference type="SFLD" id="SFLDG01139">
    <property type="entry name" value="C2.A:_Pyridoxal_Phosphate_Phos"/>
    <property type="match status" value="1"/>
</dbReference>
<accession>A0A0B0IJN9</accession>
<dbReference type="PANTHER" id="PTHR19288:SF46">
    <property type="entry name" value="HALOACID DEHALOGENASE-LIKE HYDROLASE DOMAIN-CONTAINING PROTEIN 2"/>
    <property type="match status" value="1"/>
</dbReference>
<comment type="similarity">
    <text evidence="1">Belongs to the HAD-like hydrolase superfamily. NagD family.</text>
</comment>
<evidence type="ECO:0000256" key="1">
    <source>
        <dbReference type="ARBA" id="ARBA00006696"/>
    </source>
</evidence>
<dbReference type="InterPro" id="IPR023214">
    <property type="entry name" value="HAD_sf"/>
</dbReference>
<dbReference type="Gene3D" id="3.40.50.1000">
    <property type="entry name" value="HAD superfamily/HAD-like"/>
    <property type="match status" value="2"/>
</dbReference>